<dbReference type="Gene3D" id="1.10.287.130">
    <property type="match status" value="1"/>
</dbReference>
<dbReference type="CDD" id="cd00082">
    <property type="entry name" value="HisKA"/>
    <property type="match status" value="1"/>
</dbReference>
<dbReference type="InterPro" id="IPR004358">
    <property type="entry name" value="Sig_transdc_His_kin-like_C"/>
</dbReference>
<feature type="modified residue" description="4-aspartylphosphate" evidence="6">
    <location>
        <position position="56"/>
    </location>
</feature>
<name>A0ABS8AJW9_9BACT</name>
<comment type="caution">
    <text evidence="10">The sequence shown here is derived from an EMBL/GenBank/DDBJ whole genome shotgun (WGS) entry which is preliminary data.</text>
</comment>
<dbReference type="Gene3D" id="3.40.50.2300">
    <property type="match status" value="1"/>
</dbReference>
<reference evidence="10" key="1">
    <citation type="submission" date="2021-10" db="EMBL/GenBank/DDBJ databases">
        <authorList>
            <person name="Dean J.D."/>
            <person name="Kim M.K."/>
            <person name="Newey C.N."/>
            <person name="Stoker T.S."/>
            <person name="Thompson D.W."/>
            <person name="Grose J.H."/>
        </authorList>
    </citation>
    <scope>NUCLEOTIDE SEQUENCE</scope>
    <source>
        <strain evidence="10">BT178</strain>
    </source>
</reference>
<evidence type="ECO:0000313" key="11">
    <source>
        <dbReference type="Proteomes" id="UP001165296"/>
    </source>
</evidence>
<dbReference type="Pfam" id="PF02518">
    <property type="entry name" value="HATPase_c"/>
    <property type="match status" value="1"/>
</dbReference>
<dbReference type="InterPro" id="IPR050351">
    <property type="entry name" value="BphY/WalK/GraS-like"/>
</dbReference>
<evidence type="ECO:0000256" key="5">
    <source>
        <dbReference type="ARBA" id="ARBA00022777"/>
    </source>
</evidence>
<dbReference type="InterPro" id="IPR001789">
    <property type="entry name" value="Sig_transdc_resp-reg_receiver"/>
</dbReference>
<keyword evidence="3 6" id="KW-0597">Phosphoprotein</keyword>
<dbReference type="Proteomes" id="UP001165296">
    <property type="component" value="Unassembled WGS sequence"/>
</dbReference>
<evidence type="ECO:0000259" key="9">
    <source>
        <dbReference type="PROSITE" id="PS50110"/>
    </source>
</evidence>
<proteinExistence type="predicted"/>
<evidence type="ECO:0000256" key="7">
    <source>
        <dbReference type="SAM" id="Coils"/>
    </source>
</evidence>
<dbReference type="InterPro" id="IPR005467">
    <property type="entry name" value="His_kinase_dom"/>
</dbReference>
<dbReference type="PANTHER" id="PTHR42878:SF15">
    <property type="entry name" value="BACTERIOPHYTOCHROME"/>
    <property type="match status" value="1"/>
</dbReference>
<dbReference type="InterPro" id="IPR003661">
    <property type="entry name" value="HisK_dim/P_dom"/>
</dbReference>
<dbReference type="SMART" id="SM00387">
    <property type="entry name" value="HATPase_c"/>
    <property type="match status" value="1"/>
</dbReference>
<sequence>MKKILLVDDNEHDRMLYRRYLGKSLDHERLEIHEASSGEDALAMFIAQQPDCVLLDYNLLDTDGLEVLADLKQAAPPDSLCVVMITGGGNETLAVRALNGGAMDYLVKQQFDQELLCKTVRHAIEKNEWRQYVARYHAEIKTINQQLRESVEELTEARQQIRHKNTLLTMANQEAQARNEQLDSANQHLARTNTDLDNFVYAASHDLRQPVDNLRGLFDELRRSATITDPDAGQLWQLVDSSLSVLLTTITDLATVVQVERSPGVEPTEPVALADVVADVLQTLQPQLQAVNADVQLDLAALPTLITVKSNLRTILLNLLGNAVKYHHSQRRPCIQLKSRVAQGQAVLEVRDNGLGMDLERYGKELFQLFRRFHPQAGTGTGVGLFLVNRLVQSQGGHIEVESQPEAGTMFRIHFGPGSAGA</sequence>
<dbReference type="SUPFAM" id="SSF47384">
    <property type="entry name" value="Homodimeric domain of signal transducing histidine kinase"/>
    <property type="match status" value="1"/>
</dbReference>
<feature type="domain" description="Response regulatory" evidence="9">
    <location>
        <begin position="3"/>
        <end position="123"/>
    </location>
</feature>
<keyword evidence="11" id="KW-1185">Reference proteome</keyword>
<dbReference type="InterPro" id="IPR036890">
    <property type="entry name" value="HATPase_C_sf"/>
</dbReference>
<dbReference type="InterPro" id="IPR036097">
    <property type="entry name" value="HisK_dim/P_sf"/>
</dbReference>
<dbReference type="SMART" id="SM00448">
    <property type="entry name" value="REC"/>
    <property type="match status" value="1"/>
</dbReference>
<feature type="domain" description="Histidine kinase" evidence="8">
    <location>
        <begin position="202"/>
        <end position="419"/>
    </location>
</feature>
<evidence type="ECO:0000259" key="8">
    <source>
        <dbReference type="PROSITE" id="PS50109"/>
    </source>
</evidence>
<evidence type="ECO:0000256" key="6">
    <source>
        <dbReference type="PROSITE-ProRule" id="PRU00169"/>
    </source>
</evidence>
<evidence type="ECO:0000256" key="4">
    <source>
        <dbReference type="ARBA" id="ARBA00022679"/>
    </source>
</evidence>
<keyword evidence="5 10" id="KW-0418">Kinase</keyword>
<dbReference type="SUPFAM" id="SSF55874">
    <property type="entry name" value="ATPase domain of HSP90 chaperone/DNA topoisomerase II/histidine kinase"/>
    <property type="match status" value="1"/>
</dbReference>
<dbReference type="CDD" id="cd00156">
    <property type="entry name" value="REC"/>
    <property type="match status" value="1"/>
</dbReference>
<comment type="catalytic activity">
    <reaction evidence="1">
        <text>ATP + protein L-histidine = ADP + protein N-phospho-L-histidine.</text>
        <dbReference type="EC" id="2.7.13.3"/>
    </reaction>
</comment>
<evidence type="ECO:0000256" key="2">
    <source>
        <dbReference type="ARBA" id="ARBA00012438"/>
    </source>
</evidence>
<dbReference type="InterPro" id="IPR003594">
    <property type="entry name" value="HATPase_dom"/>
</dbReference>
<evidence type="ECO:0000256" key="3">
    <source>
        <dbReference type="ARBA" id="ARBA00022553"/>
    </source>
</evidence>
<accession>A0ABS8AJW9</accession>
<keyword evidence="4" id="KW-0808">Transferase</keyword>
<protein>
    <recommendedName>
        <fullName evidence="2">histidine kinase</fullName>
        <ecNumber evidence="2">2.7.13.3</ecNumber>
    </recommendedName>
</protein>
<dbReference type="EMBL" id="JAJADR010000001">
    <property type="protein sequence ID" value="MCB2406495.1"/>
    <property type="molecule type" value="Genomic_DNA"/>
</dbReference>
<evidence type="ECO:0000256" key="1">
    <source>
        <dbReference type="ARBA" id="ARBA00000085"/>
    </source>
</evidence>
<feature type="coiled-coil region" evidence="7">
    <location>
        <begin position="133"/>
        <end position="192"/>
    </location>
</feature>
<dbReference type="Pfam" id="PF00072">
    <property type="entry name" value="Response_reg"/>
    <property type="match status" value="1"/>
</dbReference>
<dbReference type="PANTHER" id="PTHR42878">
    <property type="entry name" value="TWO-COMPONENT HISTIDINE KINASE"/>
    <property type="match status" value="1"/>
</dbReference>
<evidence type="ECO:0000313" key="10">
    <source>
        <dbReference type="EMBL" id="MCB2406495.1"/>
    </source>
</evidence>
<organism evidence="10 11">
    <name type="scientific">Hymenobacter lucidus</name>
    <dbReference type="NCBI Taxonomy" id="2880930"/>
    <lineage>
        <taxon>Bacteria</taxon>
        <taxon>Pseudomonadati</taxon>
        <taxon>Bacteroidota</taxon>
        <taxon>Cytophagia</taxon>
        <taxon>Cytophagales</taxon>
        <taxon>Hymenobacteraceae</taxon>
        <taxon>Hymenobacter</taxon>
    </lineage>
</organism>
<dbReference type="PRINTS" id="PR00344">
    <property type="entry name" value="BCTRLSENSOR"/>
</dbReference>
<dbReference type="RefSeq" id="WP_226170432.1">
    <property type="nucleotide sequence ID" value="NZ_JAJADR010000001.1"/>
</dbReference>
<dbReference type="InterPro" id="IPR011006">
    <property type="entry name" value="CheY-like_superfamily"/>
</dbReference>
<dbReference type="PROSITE" id="PS50109">
    <property type="entry name" value="HIS_KIN"/>
    <property type="match status" value="1"/>
</dbReference>
<dbReference type="SUPFAM" id="SSF52172">
    <property type="entry name" value="CheY-like"/>
    <property type="match status" value="1"/>
</dbReference>
<dbReference type="EC" id="2.7.13.3" evidence="2"/>
<dbReference type="SMART" id="SM00388">
    <property type="entry name" value="HisKA"/>
    <property type="match status" value="1"/>
</dbReference>
<dbReference type="PROSITE" id="PS50110">
    <property type="entry name" value="RESPONSE_REGULATORY"/>
    <property type="match status" value="1"/>
</dbReference>
<dbReference type="Gene3D" id="3.30.565.10">
    <property type="entry name" value="Histidine kinase-like ATPase, C-terminal domain"/>
    <property type="match status" value="1"/>
</dbReference>
<keyword evidence="7" id="KW-0175">Coiled coil</keyword>
<dbReference type="GO" id="GO:0016301">
    <property type="term" value="F:kinase activity"/>
    <property type="evidence" value="ECO:0007669"/>
    <property type="project" value="UniProtKB-KW"/>
</dbReference>
<gene>
    <name evidence="10" type="ORF">LGH74_00770</name>
</gene>